<feature type="region of interest" description="Disordered" evidence="2">
    <location>
        <begin position="75"/>
        <end position="169"/>
    </location>
</feature>
<dbReference type="GO" id="GO:0008270">
    <property type="term" value="F:zinc ion binding"/>
    <property type="evidence" value="ECO:0007669"/>
    <property type="project" value="UniProtKB-KW"/>
</dbReference>
<feature type="region of interest" description="Disordered" evidence="2">
    <location>
        <begin position="222"/>
        <end position="288"/>
    </location>
</feature>
<keyword evidence="1" id="KW-0862">Zinc</keyword>
<feature type="domain" description="C2H2-type" evidence="3">
    <location>
        <begin position="580"/>
        <end position="610"/>
    </location>
</feature>
<feature type="region of interest" description="Disordered" evidence="2">
    <location>
        <begin position="16"/>
        <end position="49"/>
    </location>
</feature>
<feature type="compositionally biased region" description="Low complexity" evidence="2">
    <location>
        <begin position="431"/>
        <end position="445"/>
    </location>
</feature>
<keyword evidence="1" id="KW-0479">Metal-binding</keyword>
<dbReference type="SUPFAM" id="SSF57667">
    <property type="entry name" value="beta-beta-alpha zinc fingers"/>
    <property type="match status" value="1"/>
</dbReference>
<dbReference type="AlphaFoldDB" id="A0AAI8VMQ0"/>
<feature type="compositionally biased region" description="Low complexity" evidence="2">
    <location>
        <begin position="499"/>
        <end position="509"/>
    </location>
</feature>
<feature type="domain" description="C2H2-type" evidence="3">
    <location>
        <begin position="641"/>
        <end position="677"/>
    </location>
</feature>
<evidence type="ECO:0000256" key="1">
    <source>
        <dbReference type="PROSITE-ProRule" id="PRU00042"/>
    </source>
</evidence>
<evidence type="ECO:0000259" key="3">
    <source>
        <dbReference type="PROSITE" id="PS50157"/>
    </source>
</evidence>
<accession>A0AAI8VMQ0</accession>
<gene>
    <name evidence="4" type="ORF">KHLLAP_LOCUS11144</name>
</gene>
<dbReference type="Proteomes" id="UP001295740">
    <property type="component" value="Unassembled WGS sequence"/>
</dbReference>
<dbReference type="InterPro" id="IPR036236">
    <property type="entry name" value="Znf_C2H2_sf"/>
</dbReference>
<keyword evidence="5" id="KW-1185">Reference proteome</keyword>
<reference evidence="4" key="1">
    <citation type="submission" date="2023-10" db="EMBL/GenBank/DDBJ databases">
        <authorList>
            <person name="Hackl T."/>
        </authorList>
    </citation>
    <scope>NUCLEOTIDE SEQUENCE</scope>
</reference>
<evidence type="ECO:0000313" key="5">
    <source>
        <dbReference type="Proteomes" id="UP001295740"/>
    </source>
</evidence>
<feature type="region of interest" description="Disordered" evidence="2">
    <location>
        <begin position="369"/>
        <end position="400"/>
    </location>
</feature>
<dbReference type="EMBL" id="CAUWAG010000018">
    <property type="protein sequence ID" value="CAJ2510676.1"/>
    <property type="molecule type" value="Genomic_DNA"/>
</dbReference>
<protein>
    <submittedName>
        <fullName evidence="4">Uu.00g063010.m01.CDS01</fullName>
    </submittedName>
</protein>
<feature type="region of interest" description="Disordered" evidence="2">
    <location>
        <begin position="484"/>
        <end position="512"/>
    </location>
</feature>
<feature type="compositionally biased region" description="Polar residues" evidence="2">
    <location>
        <begin position="117"/>
        <end position="127"/>
    </location>
</feature>
<evidence type="ECO:0000313" key="4">
    <source>
        <dbReference type="EMBL" id="CAJ2510676.1"/>
    </source>
</evidence>
<feature type="region of interest" description="Disordered" evidence="2">
    <location>
        <begin position="533"/>
        <end position="578"/>
    </location>
</feature>
<feature type="region of interest" description="Disordered" evidence="2">
    <location>
        <begin position="413"/>
        <end position="451"/>
    </location>
</feature>
<feature type="compositionally biased region" description="Polar residues" evidence="2">
    <location>
        <begin position="369"/>
        <end position="381"/>
    </location>
</feature>
<dbReference type="Gene3D" id="3.30.160.60">
    <property type="entry name" value="Classic Zinc Finger"/>
    <property type="match status" value="1"/>
</dbReference>
<organism evidence="4 5">
    <name type="scientific">Anthostomella pinea</name>
    <dbReference type="NCBI Taxonomy" id="933095"/>
    <lineage>
        <taxon>Eukaryota</taxon>
        <taxon>Fungi</taxon>
        <taxon>Dikarya</taxon>
        <taxon>Ascomycota</taxon>
        <taxon>Pezizomycotina</taxon>
        <taxon>Sordariomycetes</taxon>
        <taxon>Xylariomycetidae</taxon>
        <taxon>Xylariales</taxon>
        <taxon>Xylariaceae</taxon>
        <taxon>Anthostomella</taxon>
    </lineage>
</organism>
<proteinExistence type="predicted"/>
<dbReference type="SMART" id="SM00355">
    <property type="entry name" value="ZnF_C2H2"/>
    <property type="match status" value="3"/>
</dbReference>
<dbReference type="PROSITE" id="PS50157">
    <property type="entry name" value="ZINC_FINGER_C2H2_2"/>
    <property type="match status" value="2"/>
</dbReference>
<feature type="compositionally biased region" description="Polar residues" evidence="2">
    <location>
        <begin position="555"/>
        <end position="570"/>
    </location>
</feature>
<feature type="compositionally biased region" description="Low complexity" evidence="2">
    <location>
        <begin position="31"/>
        <end position="47"/>
    </location>
</feature>
<name>A0AAI8VMQ0_9PEZI</name>
<sequence>MNSYSYSYDIDTMLTQNNYPSRHHQPRHHQYYTQPQQQQQQQQQQQRQHLDFDLDPSTTSLSALDNIPAAAAAIAASQRYRAPTHSQTQPAERGSSQSQSQSLSQVPDLMPSDTWMLHSSQQTQQTPRGRRYGHQRESSLSSLGSNGPASPYNTNTSNPQIAVTDSGGEVFHDMGGAGGGTNYSYGLGKPLPMADNFYASAMANFDASNGLTGHEAATSSNMRLADGLPSPSAHQQRRRGLAPAAELSLAGSSTTSRPVSVASSTAGGDSPVTPPYNEPEDDGRRSKNGEASLLYQHPDSYLRAWCDAAFASNNNVPPKLDRTMTDVYNDELYNPNFTITSASPPPQTRMVMSPSNEIFAERLQAANSQHLSAAQSPVSMTSRDRSPFRQDSPYASALDDFPKVGMNQVRLGSAQHMREKRKAEQDASELQRQMARNAQQHQQQATPSTISPKDALIDFNETDSNSNFPLFPPQETADTYGMVEQADGSSNNENIKRAPSQQPSPSFQSMASNFNFSMPANVQVPQQYPFITRRQQHQSPASASNLSNLSRMSSGEASASDCANASSQKPGRTAADGGTYTCTYHGCTRRFETPALLQKHKREGHRQANALNHIRALSAVSPTTPTMTADGSVLNSQAGPHRCDRINPSTGKPCGQVFSRPYDLTRHEDTIHNARKQKVRCDLCTEEKSFSRADALTRHYRVCHPDVEFPGKHRRRGVAA</sequence>
<feature type="compositionally biased region" description="Polar residues" evidence="2">
    <location>
        <begin position="138"/>
        <end position="163"/>
    </location>
</feature>
<comment type="caution">
    <text evidence="4">The sequence shown here is derived from an EMBL/GenBank/DDBJ whole genome shotgun (WGS) entry which is preliminary data.</text>
</comment>
<feature type="compositionally biased region" description="Low complexity" evidence="2">
    <location>
        <begin position="95"/>
        <end position="105"/>
    </location>
</feature>
<feature type="compositionally biased region" description="Polar residues" evidence="2">
    <location>
        <begin position="250"/>
        <end position="267"/>
    </location>
</feature>
<feature type="compositionally biased region" description="Low complexity" evidence="2">
    <location>
        <begin position="539"/>
        <end position="554"/>
    </location>
</feature>
<feature type="compositionally biased region" description="Basic residues" evidence="2">
    <location>
        <begin position="21"/>
        <end position="30"/>
    </location>
</feature>
<dbReference type="InterPro" id="IPR013087">
    <property type="entry name" value="Znf_C2H2_type"/>
</dbReference>
<evidence type="ECO:0000256" key="2">
    <source>
        <dbReference type="SAM" id="MobiDB-lite"/>
    </source>
</evidence>
<keyword evidence="1" id="KW-0863">Zinc-finger</keyword>
<dbReference type="PROSITE" id="PS00028">
    <property type="entry name" value="ZINC_FINGER_C2H2_1"/>
    <property type="match status" value="1"/>
</dbReference>